<keyword evidence="1" id="KW-0732">Signal</keyword>
<gene>
    <name evidence="2" type="ORF">PEL8287_01304</name>
</gene>
<evidence type="ECO:0008006" key="4">
    <source>
        <dbReference type="Google" id="ProtNLM"/>
    </source>
</evidence>
<accession>A0A1Y5RZ69</accession>
<organism evidence="2 3">
    <name type="scientific">Roseovarius litorisediminis</name>
    <dbReference type="NCBI Taxonomy" id="1312363"/>
    <lineage>
        <taxon>Bacteria</taxon>
        <taxon>Pseudomonadati</taxon>
        <taxon>Pseudomonadota</taxon>
        <taxon>Alphaproteobacteria</taxon>
        <taxon>Rhodobacterales</taxon>
        <taxon>Roseobacteraceae</taxon>
        <taxon>Roseovarius</taxon>
    </lineage>
</organism>
<reference evidence="2 3" key="1">
    <citation type="submission" date="2017-03" db="EMBL/GenBank/DDBJ databases">
        <authorList>
            <person name="Afonso C.L."/>
            <person name="Miller P.J."/>
            <person name="Scott M.A."/>
            <person name="Spackman E."/>
            <person name="Goraichik I."/>
            <person name="Dimitrov K.M."/>
            <person name="Suarez D.L."/>
            <person name="Swayne D.E."/>
        </authorList>
    </citation>
    <scope>NUCLEOTIDE SEQUENCE [LARGE SCALE GENOMIC DNA]</scope>
    <source>
        <strain evidence="2 3">CECT 8287</strain>
    </source>
</reference>
<sequence length="176" mass="17953">MYLRNVIIATTAAFFPISAVAGSIPAPPPLPAPTATVGDNDSTDLFVGLNWTFGKTSTLEGVIGVMQTSIDSSGDIVGGRLSLHMDLLGRGNPTDIRLTGLIGSDDLAGELGLGLNFDGSGPFGVVGGVGNYWNLGTTIGFDGTFEGYVGGHSFGDFDDKPRAPVAPAPATMPPPT</sequence>
<keyword evidence="3" id="KW-1185">Reference proteome</keyword>
<dbReference type="EMBL" id="FWFL01000003">
    <property type="protein sequence ID" value="SLN28641.1"/>
    <property type="molecule type" value="Genomic_DNA"/>
</dbReference>
<feature type="chain" id="PRO_5012079749" description="Porin" evidence="1">
    <location>
        <begin position="22"/>
        <end position="176"/>
    </location>
</feature>
<evidence type="ECO:0000313" key="2">
    <source>
        <dbReference type="EMBL" id="SLN28641.1"/>
    </source>
</evidence>
<dbReference type="Proteomes" id="UP000193827">
    <property type="component" value="Unassembled WGS sequence"/>
</dbReference>
<evidence type="ECO:0000313" key="3">
    <source>
        <dbReference type="Proteomes" id="UP000193827"/>
    </source>
</evidence>
<name>A0A1Y5RZ69_9RHOB</name>
<proteinExistence type="predicted"/>
<dbReference type="AlphaFoldDB" id="A0A1Y5RZ69"/>
<feature type="signal peptide" evidence="1">
    <location>
        <begin position="1"/>
        <end position="21"/>
    </location>
</feature>
<protein>
    <recommendedName>
        <fullName evidence="4">Porin</fullName>
    </recommendedName>
</protein>
<evidence type="ECO:0000256" key="1">
    <source>
        <dbReference type="SAM" id="SignalP"/>
    </source>
</evidence>